<dbReference type="EMBL" id="LLXL01000219">
    <property type="protein sequence ID" value="PKK75838.1"/>
    <property type="molecule type" value="Genomic_DNA"/>
</dbReference>
<feature type="DNA-binding region" description="Fork-head" evidence="2">
    <location>
        <begin position="10"/>
        <end position="55"/>
    </location>
</feature>
<evidence type="ECO:0000256" key="1">
    <source>
        <dbReference type="ARBA" id="ARBA00023125"/>
    </source>
</evidence>
<keyword evidence="1 2" id="KW-0238">DNA-binding</keyword>
<name>A0A2N1NPP0_9GLOM</name>
<accession>A0A2N1NPP0</accession>
<comment type="caution">
    <text evidence="4">The sequence shown here is derived from an EMBL/GenBank/DDBJ whole genome shotgun (WGS) entry which is preliminary data.</text>
</comment>
<dbReference type="InterPro" id="IPR050211">
    <property type="entry name" value="FOX_domain-containing"/>
</dbReference>
<dbReference type="PRINTS" id="PR00053">
    <property type="entry name" value="FORKHEAD"/>
</dbReference>
<evidence type="ECO:0000313" key="4">
    <source>
        <dbReference type="EMBL" id="PKK75838.1"/>
    </source>
</evidence>
<dbReference type="InterPro" id="IPR036390">
    <property type="entry name" value="WH_DNA-bd_sf"/>
</dbReference>
<dbReference type="Pfam" id="PF00250">
    <property type="entry name" value="Forkhead"/>
    <property type="match status" value="1"/>
</dbReference>
<dbReference type="AlphaFoldDB" id="A0A2N1NPP0"/>
<dbReference type="GO" id="GO:0005634">
    <property type="term" value="C:nucleus"/>
    <property type="evidence" value="ECO:0007669"/>
    <property type="project" value="UniProtKB-SubCell"/>
</dbReference>
<evidence type="ECO:0000256" key="2">
    <source>
        <dbReference type="PROSITE-ProRule" id="PRU00089"/>
    </source>
</evidence>
<dbReference type="PANTHER" id="PTHR11829:SF343">
    <property type="entry name" value="FORK-HEAD DOMAIN-CONTAINING PROTEIN"/>
    <property type="match status" value="1"/>
</dbReference>
<protein>
    <recommendedName>
        <fullName evidence="3">Fork-head domain-containing protein</fullName>
    </recommendedName>
</protein>
<dbReference type="GO" id="GO:0000981">
    <property type="term" value="F:DNA-binding transcription factor activity, RNA polymerase II-specific"/>
    <property type="evidence" value="ECO:0007669"/>
    <property type="project" value="TreeGrafter"/>
</dbReference>
<feature type="domain" description="Fork-head" evidence="3">
    <location>
        <begin position="10"/>
        <end position="55"/>
    </location>
</feature>
<comment type="subcellular location">
    <subcellularLocation>
        <location evidence="2">Nucleus</location>
    </subcellularLocation>
</comment>
<organism evidence="4 5">
    <name type="scientific">Rhizophagus irregularis</name>
    <dbReference type="NCBI Taxonomy" id="588596"/>
    <lineage>
        <taxon>Eukaryota</taxon>
        <taxon>Fungi</taxon>
        <taxon>Fungi incertae sedis</taxon>
        <taxon>Mucoromycota</taxon>
        <taxon>Glomeromycotina</taxon>
        <taxon>Glomeromycetes</taxon>
        <taxon>Glomerales</taxon>
        <taxon>Glomeraceae</taxon>
        <taxon>Rhizophagus</taxon>
    </lineage>
</organism>
<reference evidence="4 5" key="1">
    <citation type="submission" date="2016-04" db="EMBL/GenBank/DDBJ databases">
        <title>Genome analyses suggest a sexual origin of heterokaryosis in a supposedly ancient asexual fungus.</title>
        <authorList>
            <person name="Ropars J."/>
            <person name="Sedzielewska K."/>
            <person name="Noel J."/>
            <person name="Charron P."/>
            <person name="Farinelli L."/>
            <person name="Marton T."/>
            <person name="Kruger M."/>
            <person name="Pelin A."/>
            <person name="Brachmann A."/>
            <person name="Corradi N."/>
        </authorList>
    </citation>
    <scope>NUCLEOTIDE SEQUENCE [LARGE SCALE GENOMIC DNA]</scope>
    <source>
        <strain evidence="4 5">C2</strain>
    </source>
</reference>
<dbReference type="InterPro" id="IPR036388">
    <property type="entry name" value="WH-like_DNA-bd_sf"/>
</dbReference>
<evidence type="ECO:0000313" key="5">
    <source>
        <dbReference type="Proteomes" id="UP000233469"/>
    </source>
</evidence>
<dbReference type="SUPFAM" id="SSF46785">
    <property type="entry name" value="Winged helix' DNA-binding domain"/>
    <property type="match status" value="1"/>
</dbReference>
<sequence>MGNDENLAPKPDYSYASMICQAIFSSSGKKSTLAEIYEWICSTYPFFKRNQQGWKPLLEPHVAKESQEREVTGWSIPNTNAIL</sequence>
<dbReference type="PROSITE" id="PS50039">
    <property type="entry name" value="FORK_HEAD_3"/>
    <property type="match status" value="1"/>
</dbReference>
<dbReference type="VEuPathDB" id="FungiDB:FUN_020120"/>
<dbReference type="Gene3D" id="1.10.10.10">
    <property type="entry name" value="Winged helix-like DNA-binding domain superfamily/Winged helix DNA-binding domain"/>
    <property type="match status" value="1"/>
</dbReference>
<dbReference type="SMART" id="SM00339">
    <property type="entry name" value="FH"/>
    <property type="match status" value="1"/>
</dbReference>
<dbReference type="InterPro" id="IPR001766">
    <property type="entry name" value="Fork_head_dom"/>
</dbReference>
<keyword evidence="2" id="KW-0539">Nucleus</keyword>
<proteinExistence type="predicted"/>
<reference evidence="4 5" key="2">
    <citation type="submission" date="2017-10" db="EMBL/GenBank/DDBJ databases">
        <title>Extensive intraspecific genome diversity in a model arbuscular mycorrhizal fungus.</title>
        <authorList>
            <person name="Chen E.C.H."/>
            <person name="Morin E."/>
            <person name="Baudet D."/>
            <person name="Noel J."/>
            <person name="Ndikumana S."/>
            <person name="Charron P."/>
            <person name="St-Onge C."/>
            <person name="Giorgi J."/>
            <person name="Grigoriev I.V."/>
            <person name="Roux C."/>
            <person name="Martin F.M."/>
            <person name="Corradi N."/>
        </authorList>
    </citation>
    <scope>NUCLEOTIDE SEQUENCE [LARGE SCALE GENOMIC DNA]</scope>
    <source>
        <strain evidence="4 5">C2</strain>
    </source>
</reference>
<dbReference type="PANTHER" id="PTHR11829">
    <property type="entry name" value="FORKHEAD BOX PROTEIN"/>
    <property type="match status" value="1"/>
</dbReference>
<dbReference type="VEuPathDB" id="FungiDB:RhiirFUN_019086"/>
<gene>
    <name evidence="4" type="ORF">RhiirC2_735679</name>
</gene>
<dbReference type="VEuPathDB" id="FungiDB:RhiirA1_340828"/>
<dbReference type="Proteomes" id="UP000233469">
    <property type="component" value="Unassembled WGS sequence"/>
</dbReference>
<evidence type="ECO:0000259" key="3">
    <source>
        <dbReference type="PROSITE" id="PS50039"/>
    </source>
</evidence>
<dbReference type="GO" id="GO:0000978">
    <property type="term" value="F:RNA polymerase II cis-regulatory region sequence-specific DNA binding"/>
    <property type="evidence" value="ECO:0007669"/>
    <property type="project" value="TreeGrafter"/>
</dbReference>